<dbReference type="GO" id="GO:0042626">
    <property type="term" value="F:ATPase-coupled transmembrane transporter activity"/>
    <property type="evidence" value="ECO:0007669"/>
    <property type="project" value="TreeGrafter"/>
</dbReference>
<dbReference type="GO" id="GO:0012505">
    <property type="term" value="C:endomembrane system"/>
    <property type="evidence" value="ECO:0007669"/>
    <property type="project" value="UniProtKB-SubCell"/>
</dbReference>
<dbReference type="FunFam" id="3.40.50.300:FF:000074">
    <property type="entry name" value="Multidrug resistance-associated protein 5 isoform 1"/>
    <property type="match status" value="1"/>
</dbReference>
<keyword evidence="4" id="KW-0812">Transmembrane</keyword>
<evidence type="ECO:0000256" key="8">
    <source>
        <dbReference type="ARBA" id="ARBA00022989"/>
    </source>
</evidence>
<dbReference type="PROSITE" id="PS00211">
    <property type="entry name" value="ABC_TRANSPORTER_1"/>
    <property type="match status" value="1"/>
</dbReference>
<evidence type="ECO:0000259" key="10">
    <source>
        <dbReference type="PROSITE" id="PS50893"/>
    </source>
</evidence>
<dbReference type="GO" id="GO:0005524">
    <property type="term" value="F:ATP binding"/>
    <property type="evidence" value="ECO:0007669"/>
    <property type="project" value="UniProtKB-KW"/>
</dbReference>
<dbReference type="PANTHER" id="PTHR24223:SF441">
    <property type="match status" value="1"/>
</dbReference>
<keyword evidence="3" id="KW-0813">Transport</keyword>
<accession>A0A915I9T3</accession>
<keyword evidence="6" id="KW-0547">Nucleotide-binding</keyword>
<dbReference type="OMA" id="IRARITM"/>
<keyword evidence="7" id="KW-0067">ATP-binding</keyword>
<evidence type="ECO:0000256" key="4">
    <source>
        <dbReference type="ARBA" id="ARBA00022692"/>
    </source>
</evidence>
<evidence type="ECO:0000256" key="2">
    <source>
        <dbReference type="ARBA" id="ARBA00009726"/>
    </source>
</evidence>
<dbReference type="Proteomes" id="UP000887565">
    <property type="component" value="Unplaced"/>
</dbReference>
<evidence type="ECO:0000256" key="5">
    <source>
        <dbReference type="ARBA" id="ARBA00022737"/>
    </source>
</evidence>
<dbReference type="GO" id="GO:0016887">
    <property type="term" value="F:ATP hydrolysis activity"/>
    <property type="evidence" value="ECO:0007669"/>
    <property type="project" value="InterPro"/>
</dbReference>
<keyword evidence="5" id="KW-0677">Repeat</keyword>
<dbReference type="InterPro" id="IPR050173">
    <property type="entry name" value="ABC_transporter_C-like"/>
</dbReference>
<keyword evidence="9" id="KW-0472">Membrane</keyword>
<evidence type="ECO:0000313" key="11">
    <source>
        <dbReference type="Proteomes" id="UP000887565"/>
    </source>
</evidence>
<feature type="domain" description="ABC transporter" evidence="10">
    <location>
        <begin position="51"/>
        <end position="305"/>
    </location>
</feature>
<keyword evidence="11" id="KW-1185">Reference proteome</keyword>
<reference evidence="12" key="1">
    <citation type="submission" date="2022-11" db="UniProtKB">
        <authorList>
            <consortium name="WormBaseParasite"/>
        </authorList>
    </citation>
    <scope>IDENTIFICATION</scope>
</reference>
<dbReference type="WBParaSite" id="nRc.2.0.1.t10935-RA">
    <property type="protein sequence ID" value="nRc.2.0.1.t10935-RA"/>
    <property type="gene ID" value="nRc.2.0.1.g10935"/>
</dbReference>
<proteinExistence type="inferred from homology"/>
<evidence type="ECO:0000256" key="1">
    <source>
        <dbReference type="ARBA" id="ARBA00004127"/>
    </source>
</evidence>
<evidence type="ECO:0000256" key="6">
    <source>
        <dbReference type="ARBA" id="ARBA00022741"/>
    </source>
</evidence>
<evidence type="ECO:0000256" key="9">
    <source>
        <dbReference type="ARBA" id="ARBA00023136"/>
    </source>
</evidence>
<dbReference type="SMART" id="SM00382">
    <property type="entry name" value="AAA"/>
    <property type="match status" value="1"/>
</dbReference>
<dbReference type="CDD" id="cd03244">
    <property type="entry name" value="ABCC_MRP_domain2"/>
    <property type="match status" value="1"/>
</dbReference>
<evidence type="ECO:0000313" key="12">
    <source>
        <dbReference type="WBParaSite" id="nRc.2.0.1.t10935-RA"/>
    </source>
</evidence>
<organism evidence="11 12">
    <name type="scientific">Romanomermis culicivorax</name>
    <name type="common">Nematode worm</name>
    <dbReference type="NCBI Taxonomy" id="13658"/>
    <lineage>
        <taxon>Eukaryota</taxon>
        <taxon>Metazoa</taxon>
        <taxon>Ecdysozoa</taxon>
        <taxon>Nematoda</taxon>
        <taxon>Enoplea</taxon>
        <taxon>Dorylaimia</taxon>
        <taxon>Mermithida</taxon>
        <taxon>Mermithoidea</taxon>
        <taxon>Mermithidae</taxon>
        <taxon>Romanomermis</taxon>
    </lineage>
</organism>
<comment type="similarity">
    <text evidence="2">Belongs to the ABC transporter superfamily. ABCC family. Conjugate transporter (TC 3.A.1.208) subfamily.</text>
</comment>
<protein>
    <submittedName>
        <fullName evidence="12">ABC transporter domain-containing protein</fullName>
    </submittedName>
</protein>
<dbReference type="PROSITE" id="PS50893">
    <property type="entry name" value="ABC_TRANSPORTER_2"/>
    <property type="match status" value="1"/>
</dbReference>
<sequence>MYSWGVQQTSALETEIVAVERISEYSNSPPEANWVTDKRSPAKEWPQSGKIEFKDFSMRYRHGLPLVIKDLSCIVRPGEKVLMTLLFIFVTQLIVSFPQKIGIVGRTGAGKSSLTLALFRLVEPAFGKIYIDDVDISTIGLHDIRKKLTVIPQEPLLFSGSLRSNIDPFGCHSDAEIYQALESSHLKEFVDTLPEGLSFQVAESGSNLSVGQRQLVCLSRAILKKSKILIMDEATAAVDLETDSYVQETIKEQFKDSTVLTIAHRINTVVDCDRIMVFENGQLVEFDSPTFLMANEDSFFAKMVYETTSKIPS</sequence>
<dbReference type="PANTHER" id="PTHR24223">
    <property type="entry name" value="ATP-BINDING CASSETTE SUB-FAMILY C"/>
    <property type="match status" value="1"/>
</dbReference>
<dbReference type="GO" id="GO:0016020">
    <property type="term" value="C:membrane"/>
    <property type="evidence" value="ECO:0007669"/>
    <property type="project" value="TreeGrafter"/>
</dbReference>
<keyword evidence="8" id="KW-1133">Transmembrane helix</keyword>
<dbReference type="InterPro" id="IPR003593">
    <property type="entry name" value="AAA+_ATPase"/>
</dbReference>
<dbReference type="InterPro" id="IPR027417">
    <property type="entry name" value="P-loop_NTPase"/>
</dbReference>
<dbReference type="InterPro" id="IPR017871">
    <property type="entry name" value="ABC_transporter-like_CS"/>
</dbReference>
<comment type="subcellular location">
    <subcellularLocation>
        <location evidence="1">Endomembrane system</location>
        <topology evidence="1">Multi-pass membrane protein</topology>
    </subcellularLocation>
</comment>
<evidence type="ECO:0000256" key="7">
    <source>
        <dbReference type="ARBA" id="ARBA00022840"/>
    </source>
</evidence>
<dbReference type="SUPFAM" id="SSF52540">
    <property type="entry name" value="P-loop containing nucleoside triphosphate hydrolases"/>
    <property type="match status" value="1"/>
</dbReference>
<dbReference type="InterPro" id="IPR003439">
    <property type="entry name" value="ABC_transporter-like_ATP-bd"/>
</dbReference>
<dbReference type="AlphaFoldDB" id="A0A915I9T3"/>
<dbReference type="Gene3D" id="3.40.50.300">
    <property type="entry name" value="P-loop containing nucleotide triphosphate hydrolases"/>
    <property type="match status" value="1"/>
</dbReference>
<evidence type="ECO:0000256" key="3">
    <source>
        <dbReference type="ARBA" id="ARBA00022448"/>
    </source>
</evidence>
<dbReference type="Pfam" id="PF00005">
    <property type="entry name" value="ABC_tran"/>
    <property type="match status" value="1"/>
</dbReference>
<name>A0A915I9T3_ROMCU</name>